<keyword evidence="2" id="KW-1133">Transmembrane helix</keyword>
<dbReference type="Pfam" id="PF12146">
    <property type="entry name" value="Hydrolase_4"/>
    <property type="match status" value="1"/>
</dbReference>
<gene>
    <name evidence="4" type="ORF">F0U60_41765</name>
</gene>
<evidence type="ECO:0000256" key="1">
    <source>
        <dbReference type="SAM" id="MobiDB-lite"/>
    </source>
</evidence>
<keyword evidence="2" id="KW-0812">Transmembrane</keyword>
<feature type="domain" description="Serine aminopeptidase S33" evidence="3">
    <location>
        <begin position="68"/>
        <end position="323"/>
    </location>
</feature>
<dbReference type="Proteomes" id="UP001611383">
    <property type="component" value="Chromosome"/>
</dbReference>
<organism evidence="4 5">
    <name type="scientific">Archangium minus</name>
    <dbReference type="NCBI Taxonomy" id="83450"/>
    <lineage>
        <taxon>Bacteria</taxon>
        <taxon>Pseudomonadati</taxon>
        <taxon>Myxococcota</taxon>
        <taxon>Myxococcia</taxon>
        <taxon>Myxococcales</taxon>
        <taxon>Cystobacterineae</taxon>
        <taxon>Archangiaceae</taxon>
        <taxon>Archangium</taxon>
    </lineage>
</organism>
<feature type="transmembrane region" description="Helical" evidence="2">
    <location>
        <begin position="6"/>
        <end position="26"/>
    </location>
</feature>
<dbReference type="InterPro" id="IPR022742">
    <property type="entry name" value="Hydrolase_4"/>
</dbReference>
<accession>A0ABY9X3G9</accession>
<feature type="compositionally biased region" description="Polar residues" evidence="1">
    <location>
        <begin position="363"/>
        <end position="380"/>
    </location>
</feature>
<dbReference type="SUPFAM" id="SSF53474">
    <property type="entry name" value="alpha/beta-Hydrolases"/>
    <property type="match status" value="1"/>
</dbReference>
<keyword evidence="2" id="KW-0472">Membrane</keyword>
<protein>
    <submittedName>
        <fullName evidence="4">Lysophospholipase</fullName>
    </submittedName>
</protein>
<keyword evidence="5" id="KW-1185">Reference proteome</keyword>
<sequence>MDAVRWTLWVLLAVLALVGANTLWVLGVRWWYRLRTTPPEQLRVRCQDGWELTVYVRRAAHRRFEEPVLLCHGLAANRCTFDFEPPYSLAHALTEAGFDCFSVEWRGIGASRLPPRGRRWPDVTVDDLVTLDGPALIELALAQTGARRAFWVGHSLGGLVGYAVAQGPAGAKLAGLLALGSPVFFPPDPLIRRLIHIGTRASWPRGFRNEWLSRTMAPFLGYVTLPLSDVIINPKHIPPPIQRKVYANMMASMSRSVLRQFRDWIDHDAFRSFDGSVDWRAGLAQLSLPVMVMGGSADRLASAKNLRAQYELIGSQDKTLHIFGCQRGDKMDYGHGDLLFGTGAPLEIQPEVRNWLVAHATPVSESPQSETQGEAPTTTHFAPGSAAT</sequence>
<dbReference type="EMBL" id="CP043494">
    <property type="protein sequence ID" value="WNG49928.1"/>
    <property type="molecule type" value="Genomic_DNA"/>
</dbReference>
<feature type="region of interest" description="Disordered" evidence="1">
    <location>
        <begin position="362"/>
        <end position="388"/>
    </location>
</feature>
<dbReference type="RefSeq" id="WP_395808412.1">
    <property type="nucleotide sequence ID" value="NZ_CP043494.1"/>
</dbReference>
<proteinExistence type="predicted"/>
<name>A0ABY9X3G9_9BACT</name>
<evidence type="ECO:0000259" key="3">
    <source>
        <dbReference type="Pfam" id="PF12146"/>
    </source>
</evidence>
<dbReference type="Gene3D" id="3.40.50.1820">
    <property type="entry name" value="alpha/beta hydrolase"/>
    <property type="match status" value="1"/>
</dbReference>
<dbReference type="InterPro" id="IPR029058">
    <property type="entry name" value="AB_hydrolase_fold"/>
</dbReference>
<dbReference type="PANTHER" id="PTHR11005">
    <property type="entry name" value="LYSOSOMAL ACID LIPASE-RELATED"/>
    <property type="match status" value="1"/>
</dbReference>
<reference evidence="4 5" key="1">
    <citation type="submission" date="2019-08" db="EMBL/GenBank/DDBJ databases">
        <title>Archangium and Cystobacter genomes.</title>
        <authorList>
            <person name="Chen I.-C.K."/>
            <person name="Wielgoss S."/>
        </authorList>
    </citation>
    <scope>NUCLEOTIDE SEQUENCE [LARGE SCALE GENOMIC DNA]</scope>
    <source>
        <strain evidence="4 5">Cbm 6</strain>
    </source>
</reference>
<evidence type="ECO:0000256" key="2">
    <source>
        <dbReference type="SAM" id="Phobius"/>
    </source>
</evidence>
<evidence type="ECO:0000313" key="4">
    <source>
        <dbReference type="EMBL" id="WNG49928.1"/>
    </source>
</evidence>
<evidence type="ECO:0000313" key="5">
    <source>
        <dbReference type="Proteomes" id="UP001611383"/>
    </source>
</evidence>